<protein>
    <submittedName>
        <fullName evidence="1">Uncharacterized protein</fullName>
    </submittedName>
</protein>
<dbReference type="Proteomes" id="UP001597451">
    <property type="component" value="Unassembled WGS sequence"/>
</dbReference>
<keyword evidence="2" id="KW-1185">Reference proteome</keyword>
<sequence>MKKFFLFGVLVVGLFSVISGSNKVFADEMRTSEQDINKVFVSANENVVLEEGKTFILKNGVTITANKVAETPIVSNRSTSINATPPNGRWDYIGSSTFRDESHRFHSTGGDIRIEINLNPEPLINPYVIQLREMDTYFSSFVAQIEIKDSARWEVDVRGLNDGDNNVSELFLRKLTFTSVSTQSHWYD</sequence>
<organism evidence="1 2">
    <name type="scientific">Oceanobacillus kapialis</name>
    <dbReference type="NCBI Taxonomy" id="481353"/>
    <lineage>
        <taxon>Bacteria</taxon>
        <taxon>Bacillati</taxon>
        <taxon>Bacillota</taxon>
        <taxon>Bacilli</taxon>
        <taxon>Bacillales</taxon>
        <taxon>Bacillaceae</taxon>
        <taxon>Oceanobacillus</taxon>
    </lineage>
</organism>
<proteinExistence type="predicted"/>
<accession>A0ABW5PXA1</accession>
<reference evidence="2" key="1">
    <citation type="journal article" date="2019" name="Int. J. Syst. Evol. Microbiol.">
        <title>The Global Catalogue of Microorganisms (GCM) 10K type strain sequencing project: providing services to taxonomists for standard genome sequencing and annotation.</title>
        <authorList>
            <consortium name="The Broad Institute Genomics Platform"/>
            <consortium name="The Broad Institute Genome Sequencing Center for Infectious Disease"/>
            <person name="Wu L."/>
            <person name="Ma J."/>
        </authorList>
    </citation>
    <scope>NUCLEOTIDE SEQUENCE [LARGE SCALE GENOMIC DNA]</scope>
    <source>
        <strain evidence="2">TISTR 1858</strain>
    </source>
</reference>
<dbReference type="RefSeq" id="WP_379560691.1">
    <property type="nucleotide sequence ID" value="NZ_JBHUMX010000009.1"/>
</dbReference>
<dbReference type="EMBL" id="JBHUMX010000009">
    <property type="protein sequence ID" value="MFD2628008.1"/>
    <property type="molecule type" value="Genomic_DNA"/>
</dbReference>
<evidence type="ECO:0000313" key="1">
    <source>
        <dbReference type="EMBL" id="MFD2628008.1"/>
    </source>
</evidence>
<comment type="caution">
    <text evidence="1">The sequence shown here is derived from an EMBL/GenBank/DDBJ whole genome shotgun (WGS) entry which is preliminary data.</text>
</comment>
<name>A0ABW5PXA1_9BACI</name>
<gene>
    <name evidence="1" type="ORF">ACFSUN_04325</name>
</gene>
<evidence type="ECO:0000313" key="2">
    <source>
        <dbReference type="Proteomes" id="UP001597451"/>
    </source>
</evidence>